<name>A0A251T8W5_HELAN</name>
<proteinExistence type="predicted"/>
<dbReference type="Pfam" id="PF26057">
    <property type="entry name" value="DUF8018"/>
    <property type="match status" value="1"/>
</dbReference>
<evidence type="ECO:0000313" key="4">
    <source>
        <dbReference type="Proteomes" id="UP000215914"/>
    </source>
</evidence>
<dbReference type="InterPro" id="IPR058331">
    <property type="entry name" value="DUF8018"/>
</dbReference>
<reference evidence="2" key="3">
    <citation type="submission" date="2020-06" db="EMBL/GenBank/DDBJ databases">
        <title>Helianthus annuus Genome sequencing and assembly Release 2.</title>
        <authorList>
            <person name="Gouzy J."/>
            <person name="Langlade N."/>
            <person name="Munos S."/>
        </authorList>
    </citation>
    <scope>NUCLEOTIDE SEQUENCE</scope>
    <source>
        <tissue evidence="2">Leaves</tissue>
    </source>
</reference>
<dbReference type="EMBL" id="MNCJ02000326">
    <property type="protein sequence ID" value="KAF5780539.1"/>
    <property type="molecule type" value="Genomic_DNA"/>
</dbReference>
<dbReference type="Gramene" id="mRNA:HanXRQr2_Chr11g0473001">
    <property type="protein sequence ID" value="CDS:HanXRQr2_Chr11g0473001.1"/>
    <property type="gene ID" value="HanXRQr2_Chr11g0473001"/>
</dbReference>
<reference evidence="2 4" key="1">
    <citation type="journal article" date="2017" name="Nature">
        <title>The sunflower genome provides insights into oil metabolism, flowering and Asterid evolution.</title>
        <authorList>
            <person name="Badouin H."/>
            <person name="Gouzy J."/>
            <person name="Grassa C.J."/>
            <person name="Murat F."/>
            <person name="Staton S.E."/>
            <person name="Cottret L."/>
            <person name="Lelandais-Briere C."/>
            <person name="Owens G.L."/>
            <person name="Carrere S."/>
            <person name="Mayjonade B."/>
            <person name="Legrand L."/>
            <person name="Gill N."/>
            <person name="Kane N.C."/>
            <person name="Bowers J.E."/>
            <person name="Hubner S."/>
            <person name="Bellec A."/>
            <person name="Berard A."/>
            <person name="Berges H."/>
            <person name="Blanchet N."/>
            <person name="Boniface M.C."/>
            <person name="Brunel D."/>
            <person name="Catrice O."/>
            <person name="Chaidir N."/>
            <person name="Claudel C."/>
            <person name="Donnadieu C."/>
            <person name="Faraut T."/>
            <person name="Fievet G."/>
            <person name="Helmstetter N."/>
            <person name="King M."/>
            <person name="Knapp S.J."/>
            <person name="Lai Z."/>
            <person name="Le Paslier M.C."/>
            <person name="Lippi Y."/>
            <person name="Lorenzon L."/>
            <person name="Mandel J.R."/>
            <person name="Marage G."/>
            <person name="Marchand G."/>
            <person name="Marquand E."/>
            <person name="Bret-Mestries E."/>
            <person name="Morien E."/>
            <person name="Nambeesan S."/>
            <person name="Nguyen T."/>
            <person name="Pegot-Espagnet P."/>
            <person name="Pouilly N."/>
            <person name="Raftis F."/>
            <person name="Sallet E."/>
            <person name="Schiex T."/>
            <person name="Thomas J."/>
            <person name="Vandecasteele C."/>
            <person name="Vares D."/>
            <person name="Vear F."/>
            <person name="Vautrin S."/>
            <person name="Crespi M."/>
            <person name="Mangin B."/>
            <person name="Burke J.M."/>
            <person name="Salse J."/>
            <person name="Munos S."/>
            <person name="Vincourt P."/>
            <person name="Rieseberg L.H."/>
            <person name="Langlade N.B."/>
        </authorList>
    </citation>
    <scope>NUCLEOTIDE SEQUENCE [LARGE SCALE GENOMIC DNA]</scope>
    <source>
        <strain evidence="4">cv. SF193</strain>
        <tissue evidence="2">Leaves</tissue>
    </source>
</reference>
<keyword evidence="4" id="KW-1185">Reference proteome</keyword>
<evidence type="ECO:0000259" key="1">
    <source>
        <dbReference type="Pfam" id="PF26057"/>
    </source>
</evidence>
<evidence type="ECO:0000313" key="2">
    <source>
        <dbReference type="EMBL" id="KAF5780539.1"/>
    </source>
</evidence>
<dbReference type="Proteomes" id="UP000215914">
    <property type="component" value="Chromosome 11"/>
</dbReference>
<evidence type="ECO:0000313" key="3">
    <source>
        <dbReference type="EMBL" id="OTG07213.1"/>
    </source>
</evidence>
<dbReference type="PANTHER" id="PTHR35289:SF1">
    <property type="entry name" value="ATP SYNTHASE 9 MITOCHONDRIAL-RELATED"/>
    <property type="match status" value="1"/>
</dbReference>
<reference evidence="3" key="2">
    <citation type="submission" date="2017-02" db="EMBL/GenBank/DDBJ databases">
        <title>Sunflower complete genome.</title>
        <authorList>
            <person name="Langlade N."/>
            <person name="Munos S."/>
        </authorList>
    </citation>
    <scope>NUCLEOTIDE SEQUENCE [LARGE SCALE GENOMIC DNA]</scope>
    <source>
        <tissue evidence="3">Leaves</tissue>
    </source>
</reference>
<dbReference type="EMBL" id="CM007900">
    <property type="protein sequence ID" value="OTG07213.1"/>
    <property type="molecule type" value="Genomic_DNA"/>
</dbReference>
<feature type="domain" description="DUF8018" evidence="1">
    <location>
        <begin position="1"/>
        <end position="54"/>
    </location>
</feature>
<dbReference type="InParanoid" id="A0A251T8W5"/>
<gene>
    <name evidence="3" type="ORF">HannXRQ_Chr11g0327841</name>
    <name evidence="2" type="ORF">HanXRQr2_Chr11g0473001</name>
</gene>
<dbReference type="AlphaFoldDB" id="A0A251T8W5"/>
<sequence>MQVLDPTGDWMRQVARALDSPNSATGESSLRRLYRFLDDLDRDGKTSRAFFSLSEKVALRKENLDAESSA</sequence>
<dbReference type="InterPro" id="IPR052694">
    <property type="entry name" value="Mt_uS3-like"/>
</dbReference>
<accession>A0A251T8W5</accession>
<protein>
    <recommendedName>
        <fullName evidence="1">DUF8018 domain-containing protein</fullName>
    </recommendedName>
</protein>
<organism evidence="3 4">
    <name type="scientific">Helianthus annuus</name>
    <name type="common">Common sunflower</name>
    <dbReference type="NCBI Taxonomy" id="4232"/>
    <lineage>
        <taxon>Eukaryota</taxon>
        <taxon>Viridiplantae</taxon>
        <taxon>Streptophyta</taxon>
        <taxon>Embryophyta</taxon>
        <taxon>Tracheophyta</taxon>
        <taxon>Spermatophyta</taxon>
        <taxon>Magnoliopsida</taxon>
        <taxon>eudicotyledons</taxon>
        <taxon>Gunneridae</taxon>
        <taxon>Pentapetalae</taxon>
        <taxon>asterids</taxon>
        <taxon>campanulids</taxon>
        <taxon>Asterales</taxon>
        <taxon>Asteraceae</taxon>
        <taxon>Asteroideae</taxon>
        <taxon>Heliantheae alliance</taxon>
        <taxon>Heliantheae</taxon>
        <taxon>Helianthus</taxon>
    </lineage>
</organism>
<dbReference type="PANTHER" id="PTHR35289">
    <property type="entry name" value="TRANSMEMBRANE PROTEIN"/>
    <property type="match status" value="1"/>
</dbReference>